<comment type="similarity">
    <text evidence="1">Belongs to the ParB family.</text>
</comment>
<dbReference type="InterPro" id="IPR004437">
    <property type="entry name" value="ParB/RepB/Spo0J"/>
</dbReference>
<dbReference type="AlphaFoldDB" id="A0A158CIJ8"/>
<reference evidence="6" key="1">
    <citation type="submission" date="2016-01" db="EMBL/GenBank/DDBJ databases">
        <authorList>
            <person name="Peeters C."/>
        </authorList>
    </citation>
    <scope>NUCLEOTIDE SEQUENCE</scope>
    <source>
        <strain evidence="6">LMG 29321</strain>
    </source>
</reference>
<dbReference type="Pfam" id="PF02195">
    <property type="entry name" value="ParB_N"/>
    <property type="match status" value="1"/>
</dbReference>
<dbReference type="SUPFAM" id="SSF110849">
    <property type="entry name" value="ParB/Sulfiredoxin"/>
    <property type="match status" value="1"/>
</dbReference>
<dbReference type="GO" id="GO:0005694">
    <property type="term" value="C:chromosome"/>
    <property type="evidence" value="ECO:0007669"/>
    <property type="project" value="TreeGrafter"/>
</dbReference>
<dbReference type="InterPro" id="IPR041468">
    <property type="entry name" value="HTH_ParB/Spo0J"/>
</dbReference>
<dbReference type="NCBIfam" id="TIGR00180">
    <property type="entry name" value="parB_part"/>
    <property type="match status" value="1"/>
</dbReference>
<evidence type="ECO:0000256" key="3">
    <source>
        <dbReference type="SAM" id="Coils"/>
    </source>
</evidence>
<dbReference type="GO" id="GO:0007059">
    <property type="term" value="P:chromosome segregation"/>
    <property type="evidence" value="ECO:0007669"/>
    <property type="project" value="UniProtKB-KW"/>
</dbReference>
<proteinExistence type="inferred from homology"/>
<dbReference type="Pfam" id="PF17762">
    <property type="entry name" value="HTH_ParB"/>
    <property type="match status" value="1"/>
</dbReference>
<sequence>MSSLRDRLSKGLSITLSDEDEAQAASMKPTAPTTGPGQTMTINALRKQIADLKSQLDAQDERASDASQAKIKELEEQLANASTLEIVLARLHEVPGRRRYMEPAKYSELRENLRHNKLVHPVVVRATGDGSYEIVSGHHRVDAYRELDRQTIRCVLEDGTEDQAEDGAFFANLLQSDLTDYEKYVGLKRFQSKHPELNQTEMSERVGISQSHVSALLSYERLPSEVHAFLEKQKALVGATAAAELASATEMGKGERVTEAVRRLSEKIFDQAQAVRFVRESDKPKPTKPEASTFKVKDGKSTWCDVRRARNVMRLEFKSEAIAEAVQAAIQRHLESLVADSKN</sequence>
<dbReference type="SMART" id="SM00470">
    <property type="entry name" value="ParB"/>
    <property type="match status" value="1"/>
</dbReference>
<evidence type="ECO:0000313" key="7">
    <source>
        <dbReference type="Proteomes" id="UP000071859"/>
    </source>
</evidence>
<evidence type="ECO:0000256" key="4">
    <source>
        <dbReference type="SAM" id="MobiDB-lite"/>
    </source>
</evidence>
<dbReference type="OrthoDB" id="8677451at2"/>
<dbReference type="InterPro" id="IPR003115">
    <property type="entry name" value="ParB_N"/>
</dbReference>
<gene>
    <name evidence="6" type="ORF">AWB78_03991</name>
</gene>
<feature type="coiled-coil region" evidence="3">
    <location>
        <begin position="42"/>
        <end position="84"/>
    </location>
</feature>
<keyword evidence="3" id="KW-0175">Coiled coil</keyword>
<dbReference type="InterPro" id="IPR050336">
    <property type="entry name" value="Chromosome_partition/occlusion"/>
</dbReference>
<dbReference type="EMBL" id="FCOX02000020">
    <property type="protein sequence ID" value="SAK82145.1"/>
    <property type="molecule type" value="Genomic_DNA"/>
</dbReference>
<dbReference type="InterPro" id="IPR036086">
    <property type="entry name" value="ParB/Sulfiredoxin_sf"/>
</dbReference>
<dbReference type="PANTHER" id="PTHR33375">
    <property type="entry name" value="CHROMOSOME-PARTITIONING PROTEIN PARB-RELATED"/>
    <property type="match status" value="1"/>
</dbReference>
<keyword evidence="7" id="KW-1185">Reference proteome</keyword>
<dbReference type="Gene3D" id="1.10.10.2830">
    <property type="match status" value="1"/>
</dbReference>
<feature type="domain" description="ParB-like N-terminal" evidence="5">
    <location>
        <begin position="84"/>
        <end position="173"/>
    </location>
</feature>
<dbReference type="Gene3D" id="3.90.1530.10">
    <property type="entry name" value="Conserved hypothetical protein from pyrococcus furiosus pfu- 392566-001, ParB domain"/>
    <property type="match status" value="1"/>
</dbReference>
<organism evidence="6 7">
    <name type="scientific">Caballeronia calidae</name>
    <dbReference type="NCBI Taxonomy" id="1777139"/>
    <lineage>
        <taxon>Bacteria</taxon>
        <taxon>Pseudomonadati</taxon>
        <taxon>Pseudomonadota</taxon>
        <taxon>Betaproteobacteria</taxon>
        <taxon>Burkholderiales</taxon>
        <taxon>Burkholderiaceae</taxon>
        <taxon>Caballeronia</taxon>
    </lineage>
</organism>
<feature type="region of interest" description="Disordered" evidence="4">
    <location>
        <begin position="1"/>
        <end position="39"/>
    </location>
</feature>
<protein>
    <submittedName>
        <fullName evidence="6">ParB, partition protein</fullName>
    </submittedName>
</protein>
<evidence type="ECO:0000313" key="6">
    <source>
        <dbReference type="EMBL" id="SAK82145.1"/>
    </source>
</evidence>
<evidence type="ECO:0000256" key="1">
    <source>
        <dbReference type="ARBA" id="ARBA00006295"/>
    </source>
</evidence>
<evidence type="ECO:0000256" key="2">
    <source>
        <dbReference type="ARBA" id="ARBA00022829"/>
    </source>
</evidence>
<dbReference type="SUPFAM" id="SSF109709">
    <property type="entry name" value="KorB DNA-binding domain-like"/>
    <property type="match status" value="1"/>
</dbReference>
<accession>A0A158CIJ8</accession>
<dbReference type="RefSeq" id="WP_063958985.1">
    <property type="nucleotide sequence ID" value="NZ_FCOX02000020.1"/>
</dbReference>
<evidence type="ECO:0000259" key="5">
    <source>
        <dbReference type="SMART" id="SM00470"/>
    </source>
</evidence>
<name>A0A158CIJ8_9BURK</name>
<comment type="caution">
    <text evidence="6">The sequence shown here is derived from an EMBL/GenBank/DDBJ whole genome shotgun (WGS) entry which is preliminary data.</text>
</comment>
<dbReference type="GO" id="GO:0003677">
    <property type="term" value="F:DNA binding"/>
    <property type="evidence" value="ECO:0007669"/>
    <property type="project" value="InterPro"/>
</dbReference>
<dbReference type="Proteomes" id="UP000071859">
    <property type="component" value="Unassembled WGS sequence"/>
</dbReference>
<dbReference type="PANTHER" id="PTHR33375:SF1">
    <property type="entry name" value="CHROMOSOME-PARTITIONING PROTEIN PARB-RELATED"/>
    <property type="match status" value="1"/>
</dbReference>
<keyword evidence="2" id="KW-0159">Chromosome partition</keyword>